<dbReference type="InParanoid" id="A0A409YFU8"/>
<dbReference type="AlphaFoldDB" id="A0A409YFU8"/>
<evidence type="ECO:0000313" key="3">
    <source>
        <dbReference type="Proteomes" id="UP000284706"/>
    </source>
</evidence>
<gene>
    <name evidence="2" type="ORF">CVT26_008418</name>
</gene>
<evidence type="ECO:0000313" key="2">
    <source>
        <dbReference type="EMBL" id="PPR01882.1"/>
    </source>
</evidence>
<dbReference type="EMBL" id="NHYE01000894">
    <property type="protein sequence ID" value="PPR01882.1"/>
    <property type="molecule type" value="Genomic_DNA"/>
</dbReference>
<proteinExistence type="predicted"/>
<reference evidence="2 3" key="1">
    <citation type="journal article" date="2018" name="Evol. Lett.">
        <title>Horizontal gene cluster transfer increased hallucinogenic mushroom diversity.</title>
        <authorList>
            <person name="Reynolds H.T."/>
            <person name="Vijayakumar V."/>
            <person name="Gluck-Thaler E."/>
            <person name="Korotkin H.B."/>
            <person name="Matheny P.B."/>
            <person name="Slot J.C."/>
        </authorList>
    </citation>
    <scope>NUCLEOTIDE SEQUENCE [LARGE SCALE GENOMIC DNA]</scope>
    <source>
        <strain evidence="2 3">SRW20</strain>
    </source>
</reference>
<dbReference type="Proteomes" id="UP000284706">
    <property type="component" value="Unassembled WGS sequence"/>
</dbReference>
<name>A0A409YFU8_9AGAR</name>
<feature type="compositionally biased region" description="Basic and acidic residues" evidence="1">
    <location>
        <begin position="146"/>
        <end position="158"/>
    </location>
</feature>
<feature type="region of interest" description="Disordered" evidence="1">
    <location>
        <begin position="122"/>
        <end position="158"/>
    </location>
</feature>
<evidence type="ECO:0000256" key="1">
    <source>
        <dbReference type="SAM" id="MobiDB-lite"/>
    </source>
</evidence>
<sequence>NPFLFRQFVLTTRGGSKLASNTDLQCASSQQKAMAVPFRAAIQHPHEALTAYNHADTMRSSEAWAVGAESAIKAKYDDVGHRPCFGAFVSSTPADHDFEQSKSRRASGRHLGCSEWIARAGKPVSGARGGAGSGSITSNNPPATRIRREQAEDEPQRP</sequence>
<feature type="non-terminal residue" evidence="2">
    <location>
        <position position="1"/>
    </location>
</feature>
<keyword evidence="3" id="KW-1185">Reference proteome</keyword>
<accession>A0A409YFU8</accession>
<organism evidence="2 3">
    <name type="scientific">Gymnopilus dilepis</name>
    <dbReference type="NCBI Taxonomy" id="231916"/>
    <lineage>
        <taxon>Eukaryota</taxon>
        <taxon>Fungi</taxon>
        <taxon>Dikarya</taxon>
        <taxon>Basidiomycota</taxon>
        <taxon>Agaricomycotina</taxon>
        <taxon>Agaricomycetes</taxon>
        <taxon>Agaricomycetidae</taxon>
        <taxon>Agaricales</taxon>
        <taxon>Agaricineae</taxon>
        <taxon>Hymenogastraceae</taxon>
        <taxon>Gymnopilus</taxon>
    </lineage>
</organism>
<protein>
    <submittedName>
        <fullName evidence="2">Uncharacterized protein</fullName>
    </submittedName>
</protein>
<comment type="caution">
    <text evidence="2">The sequence shown here is derived from an EMBL/GenBank/DDBJ whole genome shotgun (WGS) entry which is preliminary data.</text>
</comment>